<dbReference type="Pfam" id="PF03748">
    <property type="entry name" value="FliL"/>
    <property type="match status" value="1"/>
</dbReference>
<organism evidence="11 12">
    <name type="scientific">Noviherbaspirillum saxi</name>
    <dbReference type="NCBI Taxonomy" id="2320863"/>
    <lineage>
        <taxon>Bacteria</taxon>
        <taxon>Pseudomonadati</taxon>
        <taxon>Pseudomonadota</taxon>
        <taxon>Betaproteobacteria</taxon>
        <taxon>Burkholderiales</taxon>
        <taxon>Oxalobacteraceae</taxon>
        <taxon>Noviherbaspirillum</taxon>
    </lineage>
</organism>
<keyword evidence="12" id="KW-1185">Reference proteome</keyword>
<keyword evidence="7 10" id="KW-0283">Flagellar rotation</keyword>
<dbReference type="GO" id="GO:0005886">
    <property type="term" value="C:plasma membrane"/>
    <property type="evidence" value="ECO:0007669"/>
    <property type="project" value="UniProtKB-SubCell"/>
</dbReference>
<comment type="caution">
    <text evidence="11">The sequence shown here is derived from an EMBL/GenBank/DDBJ whole genome shotgun (WGS) entry which is preliminary data.</text>
</comment>
<evidence type="ECO:0000256" key="9">
    <source>
        <dbReference type="ARBA" id="ARBA00023136"/>
    </source>
</evidence>
<keyword evidence="5 10" id="KW-0145">Chemotaxis</keyword>
<dbReference type="EMBL" id="QYUO01000001">
    <property type="protein sequence ID" value="RJF98659.1"/>
    <property type="molecule type" value="Genomic_DNA"/>
</dbReference>
<evidence type="ECO:0000313" key="11">
    <source>
        <dbReference type="EMBL" id="RJF98659.1"/>
    </source>
</evidence>
<dbReference type="PANTHER" id="PTHR35091">
    <property type="entry name" value="FLAGELLAR PROTEIN FLIL"/>
    <property type="match status" value="1"/>
</dbReference>
<dbReference type="GO" id="GO:0071978">
    <property type="term" value="P:bacterial-type flagellum-dependent swarming motility"/>
    <property type="evidence" value="ECO:0007669"/>
    <property type="project" value="TreeGrafter"/>
</dbReference>
<comment type="subcellular location">
    <subcellularLocation>
        <location evidence="10">Cell inner membrane</location>
    </subcellularLocation>
    <subcellularLocation>
        <location evidence="2">Cell membrane</location>
        <topology evidence="2">Single-pass membrane protein</topology>
    </subcellularLocation>
</comment>
<keyword evidence="8 10" id="KW-1133">Transmembrane helix</keyword>
<keyword evidence="4" id="KW-1003">Cell membrane</keyword>
<evidence type="ECO:0000256" key="5">
    <source>
        <dbReference type="ARBA" id="ARBA00022500"/>
    </source>
</evidence>
<keyword evidence="6 10" id="KW-0812">Transmembrane</keyword>
<evidence type="ECO:0000256" key="1">
    <source>
        <dbReference type="ARBA" id="ARBA00002254"/>
    </source>
</evidence>
<dbReference type="PANTHER" id="PTHR35091:SF2">
    <property type="entry name" value="FLAGELLAR PROTEIN FLIL"/>
    <property type="match status" value="1"/>
</dbReference>
<accession>A0A3A3GCQ1</accession>
<gene>
    <name evidence="11" type="primary">fliL</name>
    <name evidence="11" type="ORF">D3871_09165</name>
</gene>
<sequence length="177" mass="18891">MATAPKASPKVVPIDESAAAPAKKSKKKLILMVVGALVLTLGGAGGAWFFLGQSKESHADGSAPPPPKVDPGKPPVFIAMEPFTINLQPENGEQYLQVAFTLQVADQAQVDLIKMYMPALRSRILLLLASKKASELSPVDGKKKLQDDIIAQVKQPFTPQGQPQVVSGVFFTSFVIQ</sequence>
<evidence type="ECO:0000256" key="6">
    <source>
        <dbReference type="ARBA" id="ARBA00022692"/>
    </source>
</evidence>
<dbReference type="OrthoDB" id="5297029at2"/>
<keyword evidence="11" id="KW-0282">Flagellum</keyword>
<evidence type="ECO:0000256" key="3">
    <source>
        <dbReference type="ARBA" id="ARBA00008281"/>
    </source>
</evidence>
<keyword evidence="11" id="KW-0969">Cilium</keyword>
<proteinExistence type="inferred from homology"/>
<evidence type="ECO:0000256" key="4">
    <source>
        <dbReference type="ARBA" id="ARBA00022475"/>
    </source>
</evidence>
<feature type="transmembrane region" description="Helical" evidence="10">
    <location>
        <begin position="29"/>
        <end position="51"/>
    </location>
</feature>
<keyword evidence="11" id="KW-0966">Cell projection</keyword>
<dbReference type="Proteomes" id="UP000265955">
    <property type="component" value="Unassembled WGS sequence"/>
</dbReference>
<evidence type="ECO:0000256" key="7">
    <source>
        <dbReference type="ARBA" id="ARBA00022779"/>
    </source>
</evidence>
<evidence type="ECO:0000313" key="12">
    <source>
        <dbReference type="Proteomes" id="UP000265955"/>
    </source>
</evidence>
<dbReference type="AlphaFoldDB" id="A0A3A3GCQ1"/>
<dbReference type="InterPro" id="IPR005503">
    <property type="entry name" value="FliL"/>
</dbReference>
<name>A0A3A3GCQ1_9BURK</name>
<dbReference type="GO" id="GO:0006935">
    <property type="term" value="P:chemotaxis"/>
    <property type="evidence" value="ECO:0007669"/>
    <property type="project" value="UniProtKB-KW"/>
</dbReference>
<dbReference type="NCBIfam" id="NF005435">
    <property type="entry name" value="PRK07021.1"/>
    <property type="match status" value="1"/>
</dbReference>
<dbReference type="GO" id="GO:0009425">
    <property type="term" value="C:bacterial-type flagellum basal body"/>
    <property type="evidence" value="ECO:0007669"/>
    <property type="project" value="InterPro"/>
</dbReference>
<comment type="function">
    <text evidence="1 10">Controls the rotational direction of flagella during chemotaxis.</text>
</comment>
<evidence type="ECO:0000256" key="2">
    <source>
        <dbReference type="ARBA" id="ARBA00004162"/>
    </source>
</evidence>
<keyword evidence="9 10" id="KW-0472">Membrane</keyword>
<reference evidence="12" key="1">
    <citation type="submission" date="2018-09" db="EMBL/GenBank/DDBJ databases">
        <authorList>
            <person name="Zhu H."/>
        </authorList>
    </citation>
    <scope>NUCLEOTIDE SEQUENCE [LARGE SCALE GENOMIC DNA]</scope>
    <source>
        <strain evidence="12">K1R23-30</strain>
    </source>
</reference>
<dbReference type="RefSeq" id="WP_119768608.1">
    <property type="nucleotide sequence ID" value="NZ_QYUO01000001.1"/>
</dbReference>
<protein>
    <recommendedName>
        <fullName evidence="10">Flagellar protein FliL</fullName>
    </recommendedName>
</protein>
<evidence type="ECO:0000256" key="8">
    <source>
        <dbReference type="ARBA" id="ARBA00022989"/>
    </source>
</evidence>
<evidence type="ECO:0000256" key="10">
    <source>
        <dbReference type="RuleBase" id="RU364125"/>
    </source>
</evidence>
<comment type="similarity">
    <text evidence="3 10">Belongs to the FliL family.</text>
</comment>
<keyword evidence="10" id="KW-0997">Cell inner membrane</keyword>